<dbReference type="RefSeq" id="WP_387898009.1">
    <property type="nucleotide sequence ID" value="NZ_JBIAPK010000011.1"/>
</dbReference>
<proteinExistence type="inferred from homology"/>
<reference evidence="5 6" key="1">
    <citation type="submission" date="2024-10" db="EMBL/GenBank/DDBJ databases">
        <title>The Natural Products Discovery Center: Release of the First 8490 Sequenced Strains for Exploring Actinobacteria Biosynthetic Diversity.</title>
        <authorList>
            <person name="Kalkreuter E."/>
            <person name="Kautsar S.A."/>
            <person name="Yang D."/>
            <person name="Bader C.D."/>
            <person name="Teijaro C.N."/>
            <person name="Fluegel L."/>
            <person name="Davis C.M."/>
            <person name="Simpson J.R."/>
            <person name="Lauterbach L."/>
            <person name="Steele A.D."/>
            <person name="Gui C."/>
            <person name="Meng S."/>
            <person name="Li G."/>
            <person name="Viehrig K."/>
            <person name="Ye F."/>
            <person name="Su P."/>
            <person name="Kiefer A.F."/>
            <person name="Nichols A."/>
            <person name="Cepeda A.J."/>
            <person name="Yan W."/>
            <person name="Fan B."/>
            <person name="Jiang Y."/>
            <person name="Adhikari A."/>
            <person name="Zheng C.-J."/>
            <person name="Schuster L."/>
            <person name="Cowan T.M."/>
            <person name="Smanski M.J."/>
            <person name="Chevrette M.G."/>
            <person name="De Carvalho L.P.S."/>
            <person name="Shen B."/>
        </authorList>
    </citation>
    <scope>NUCLEOTIDE SEQUENCE [LARGE SCALE GENOMIC DNA]</scope>
    <source>
        <strain evidence="5 6">NPDC003029</strain>
    </source>
</reference>
<accession>A0ABW6RMR7</accession>
<evidence type="ECO:0000313" key="5">
    <source>
        <dbReference type="EMBL" id="MFF3342830.1"/>
    </source>
</evidence>
<keyword evidence="3" id="KW-0238">DNA-binding</keyword>
<evidence type="ECO:0000256" key="1">
    <source>
        <dbReference type="ARBA" id="ARBA00010923"/>
    </source>
</evidence>
<name>A0ABW6RMR7_9ACTN</name>
<keyword evidence="5" id="KW-0378">Hydrolase</keyword>
<evidence type="ECO:0000259" key="4">
    <source>
        <dbReference type="Pfam" id="PF01420"/>
    </source>
</evidence>
<dbReference type="SUPFAM" id="SSF116734">
    <property type="entry name" value="DNA methylase specificity domain"/>
    <property type="match status" value="2"/>
</dbReference>
<dbReference type="Gene3D" id="3.90.220.20">
    <property type="entry name" value="DNA methylase specificity domains"/>
    <property type="match status" value="2"/>
</dbReference>
<feature type="domain" description="Type I restriction modification DNA specificity" evidence="4">
    <location>
        <begin position="74"/>
        <end position="172"/>
    </location>
</feature>
<organism evidence="5 6">
    <name type="scientific">Streptomyces flavidovirens</name>
    <dbReference type="NCBI Taxonomy" id="67298"/>
    <lineage>
        <taxon>Bacteria</taxon>
        <taxon>Bacillati</taxon>
        <taxon>Actinomycetota</taxon>
        <taxon>Actinomycetes</taxon>
        <taxon>Kitasatosporales</taxon>
        <taxon>Streptomycetaceae</taxon>
        <taxon>Streptomyces</taxon>
    </lineage>
</organism>
<evidence type="ECO:0000313" key="6">
    <source>
        <dbReference type="Proteomes" id="UP001601976"/>
    </source>
</evidence>
<feature type="domain" description="Type I restriction modification DNA specificity" evidence="4">
    <location>
        <begin position="223"/>
        <end position="390"/>
    </location>
</feature>
<dbReference type="InterPro" id="IPR000055">
    <property type="entry name" value="Restrct_endonuc_typeI_TRD"/>
</dbReference>
<dbReference type="CDD" id="cd17256">
    <property type="entry name" value="RMtype1_S_EcoJA65PI-TRD1-CR1_like"/>
    <property type="match status" value="1"/>
</dbReference>
<dbReference type="InterPro" id="IPR044946">
    <property type="entry name" value="Restrct_endonuc_typeI_TRD_sf"/>
</dbReference>
<evidence type="ECO:0000256" key="3">
    <source>
        <dbReference type="ARBA" id="ARBA00023125"/>
    </source>
</evidence>
<dbReference type="Pfam" id="PF01420">
    <property type="entry name" value="Methylase_S"/>
    <property type="match status" value="2"/>
</dbReference>
<dbReference type="InterPro" id="IPR052021">
    <property type="entry name" value="Type-I_RS_S_subunit"/>
</dbReference>
<dbReference type="GO" id="GO:0004519">
    <property type="term" value="F:endonuclease activity"/>
    <property type="evidence" value="ECO:0007669"/>
    <property type="project" value="UniProtKB-KW"/>
</dbReference>
<dbReference type="GO" id="GO:0016787">
    <property type="term" value="F:hydrolase activity"/>
    <property type="evidence" value="ECO:0007669"/>
    <property type="project" value="UniProtKB-KW"/>
</dbReference>
<keyword evidence="5" id="KW-0255">Endonuclease</keyword>
<dbReference type="PANTHER" id="PTHR30408">
    <property type="entry name" value="TYPE-1 RESTRICTION ENZYME ECOKI SPECIFICITY PROTEIN"/>
    <property type="match status" value="1"/>
</dbReference>
<dbReference type="PANTHER" id="PTHR30408:SF12">
    <property type="entry name" value="TYPE I RESTRICTION ENZYME MJAVIII SPECIFICITY SUBUNIT"/>
    <property type="match status" value="1"/>
</dbReference>
<comment type="similarity">
    <text evidence="1">Belongs to the type-I restriction system S methylase family.</text>
</comment>
<dbReference type="EMBL" id="JBIAPK010000011">
    <property type="protein sequence ID" value="MFF3342830.1"/>
    <property type="molecule type" value="Genomic_DNA"/>
</dbReference>
<dbReference type="CDD" id="cd17253">
    <property type="entry name" value="RMtype1_S_Eco933I-TRD2-CR2_like"/>
    <property type="match status" value="1"/>
</dbReference>
<gene>
    <name evidence="5" type="ORF">ACFYWW_29580</name>
</gene>
<dbReference type="Proteomes" id="UP001601976">
    <property type="component" value="Unassembled WGS sequence"/>
</dbReference>
<protein>
    <submittedName>
        <fullName evidence="5">Restriction endonuclease subunit S</fullName>
        <ecNumber evidence="5">3.1.21.-</ecNumber>
    </submittedName>
</protein>
<evidence type="ECO:0000256" key="2">
    <source>
        <dbReference type="ARBA" id="ARBA00022747"/>
    </source>
</evidence>
<sequence>MTPSTFRTIPVWLLASKIGSGKTPSGGAKTYLESGVTFLRSQNVHFDGLRLDDVAFIDRGTHAEMRGTKVRPDDVLLNITGASLGRVARFPANVGAANVNQHVCIIRPAGGTDPRFLAYALASQPVQQQISSMQVGGNREGLNFEQVGHLRVPEATYAEQRRIADFLDAETARIDRISAARTSQMTRLDELVSAEFTETIVPGSLAHQAGQWPWSWLPDKSEGLKFVRLGYVARLQNGLTVDSKRDVSGDVVTRPYLRVANVQAGHLVLDSVTEITVPRAVARRSTLQPGDVLMTEGGDLDKLGRATVWQGELEACLHQNHIFAIRPDKRKLDGQYLAYATQTLHGRCYFESTGTKTTNLASTNSSKIQSFPIPLPSVDRQRQLVRVLQQKLDRHAEFRGRLDRQLALLAERRQALITAAVTGQLDVTTVGRAAAV</sequence>
<dbReference type="EC" id="3.1.21.-" evidence="5"/>
<keyword evidence="2" id="KW-0680">Restriction system</keyword>
<keyword evidence="5" id="KW-0540">Nuclease</keyword>
<keyword evidence="6" id="KW-1185">Reference proteome</keyword>
<comment type="caution">
    <text evidence="5">The sequence shown here is derived from an EMBL/GenBank/DDBJ whole genome shotgun (WGS) entry which is preliminary data.</text>
</comment>